<dbReference type="Pfam" id="PF08766">
    <property type="entry name" value="DEK_C"/>
    <property type="match status" value="1"/>
</dbReference>
<dbReference type="AlphaFoldDB" id="A0A2N9IN53"/>
<accession>A0A2N9IN53</accession>
<dbReference type="InterPro" id="IPR014876">
    <property type="entry name" value="DEK_C"/>
</dbReference>
<dbReference type="GO" id="GO:0006355">
    <property type="term" value="P:regulation of DNA-templated transcription"/>
    <property type="evidence" value="ECO:0007669"/>
    <property type="project" value="InterPro"/>
</dbReference>
<feature type="domain" description="DEK-C" evidence="3">
    <location>
        <begin position="5"/>
        <end position="62"/>
    </location>
</feature>
<keyword evidence="1" id="KW-0479">Metal-binding</keyword>
<dbReference type="PANTHER" id="PTHR47592:SF6">
    <property type="entry name" value="PBF68 PROTEIN"/>
    <property type="match status" value="1"/>
</dbReference>
<evidence type="ECO:0000256" key="1">
    <source>
        <dbReference type="PROSITE-ProRule" id="PRU00047"/>
    </source>
</evidence>
<sequence length="466" mass="54245">MEMEDETQRKIEETVVNILRTSKMEDITEFKVRLEASKQLGINLFQNERKGFVRSVVEKFLLEEVEEEDDDWPKHKEAAKRKQNGERVICKLSNKKLVVIQDFRGKSLVSIREYYEKDGKQLPTAKGITLSTEQWSAFRKSVPAIEDAVIKMELKLRSQLDGKQIEDLSNSLSDLAPQEVPIEANRFDGKNYNCWAQQMESFLKQLKIAYVLTDPCPSVTLGPEATTEEIAQAKLDEQDWLKDDFICRRNILSSLSDPLFYRYSKRARSAKELWKELKFVYLYEEFGTKRSQVKKYIDFQMVEERLIVEQVLEFNCIADSIVAAGMLIEENFHVSVIISKLPSSWKDFCIKVMCEEYLPFRKLMDYLRIEEESRNQEKQGESSNLLGNQVWKCRPKMRDITPPNMHWNRQESEMDGRPIVCHKCGKKGHISQNCRRKFVKENNGNVINNGSMPVVTEVDMVGGTME</sequence>
<dbReference type="PROSITE" id="PS50158">
    <property type="entry name" value="ZF_CCHC"/>
    <property type="match status" value="1"/>
</dbReference>
<name>A0A2N9IN53_FAGSY</name>
<dbReference type="Pfam" id="PF02229">
    <property type="entry name" value="PC4"/>
    <property type="match status" value="1"/>
</dbReference>
<dbReference type="Pfam" id="PF14223">
    <property type="entry name" value="Retrotran_gag_2"/>
    <property type="match status" value="1"/>
</dbReference>
<dbReference type="Gene3D" id="4.10.60.10">
    <property type="entry name" value="Zinc finger, CCHC-type"/>
    <property type="match status" value="1"/>
</dbReference>
<feature type="domain" description="CCHC-type" evidence="2">
    <location>
        <begin position="421"/>
        <end position="436"/>
    </location>
</feature>
<dbReference type="GO" id="GO:0008270">
    <property type="term" value="F:zinc ion binding"/>
    <property type="evidence" value="ECO:0007669"/>
    <property type="project" value="UniProtKB-KW"/>
</dbReference>
<dbReference type="SUPFAM" id="SSF54447">
    <property type="entry name" value="ssDNA-binding transcriptional regulator domain"/>
    <property type="match status" value="1"/>
</dbReference>
<organism evidence="4">
    <name type="scientific">Fagus sylvatica</name>
    <name type="common">Beechnut</name>
    <dbReference type="NCBI Taxonomy" id="28930"/>
    <lineage>
        <taxon>Eukaryota</taxon>
        <taxon>Viridiplantae</taxon>
        <taxon>Streptophyta</taxon>
        <taxon>Embryophyta</taxon>
        <taxon>Tracheophyta</taxon>
        <taxon>Spermatophyta</taxon>
        <taxon>Magnoliopsida</taxon>
        <taxon>eudicotyledons</taxon>
        <taxon>Gunneridae</taxon>
        <taxon>Pentapetalae</taxon>
        <taxon>rosids</taxon>
        <taxon>fabids</taxon>
        <taxon>Fagales</taxon>
        <taxon>Fagaceae</taxon>
        <taxon>Fagus</taxon>
    </lineage>
</organism>
<evidence type="ECO:0000313" key="4">
    <source>
        <dbReference type="EMBL" id="SPD27006.1"/>
    </source>
</evidence>
<dbReference type="InterPro" id="IPR003173">
    <property type="entry name" value="PC4_C"/>
</dbReference>
<dbReference type="Gene3D" id="2.30.31.10">
    <property type="entry name" value="Transcriptional Coactivator Pc4, Chain A"/>
    <property type="match status" value="1"/>
</dbReference>
<dbReference type="PANTHER" id="PTHR47592">
    <property type="entry name" value="PBF68 PROTEIN"/>
    <property type="match status" value="1"/>
</dbReference>
<dbReference type="InterPro" id="IPR009044">
    <property type="entry name" value="ssDNA-bd_transcriptional_reg"/>
</dbReference>
<gene>
    <name evidence="4" type="ORF">FSB_LOCUS54888</name>
</gene>
<dbReference type="PROSITE" id="PS51998">
    <property type="entry name" value="DEK_C"/>
    <property type="match status" value="1"/>
</dbReference>
<reference evidence="4" key="1">
    <citation type="submission" date="2018-02" db="EMBL/GenBank/DDBJ databases">
        <authorList>
            <person name="Cohen D.B."/>
            <person name="Kent A.D."/>
        </authorList>
    </citation>
    <scope>NUCLEOTIDE SEQUENCE</scope>
</reference>
<dbReference type="SUPFAM" id="SSF57756">
    <property type="entry name" value="Retrovirus zinc finger-like domains"/>
    <property type="match status" value="1"/>
</dbReference>
<dbReference type="EMBL" id="OIVN01006175">
    <property type="protein sequence ID" value="SPD27006.1"/>
    <property type="molecule type" value="Genomic_DNA"/>
</dbReference>
<keyword evidence="1" id="KW-0863">Zinc-finger</keyword>
<proteinExistence type="predicted"/>
<evidence type="ECO:0000259" key="3">
    <source>
        <dbReference type="PROSITE" id="PS51998"/>
    </source>
</evidence>
<evidence type="ECO:0000259" key="2">
    <source>
        <dbReference type="PROSITE" id="PS50158"/>
    </source>
</evidence>
<dbReference type="InterPro" id="IPR001878">
    <property type="entry name" value="Znf_CCHC"/>
</dbReference>
<keyword evidence="1" id="KW-0862">Zinc</keyword>
<dbReference type="InterPro" id="IPR036875">
    <property type="entry name" value="Znf_CCHC_sf"/>
</dbReference>
<dbReference type="SMART" id="SM00343">
    <property type="entry name" value="ZnF_C2HC"/>
    <property type="match status" value="1"/>
</dbReference>
<protein>
    <submittedName>
        <fullName evidence="4">Uncharacterized protein</fullName>
    </submittedName>
</protein>
<dbReference type="GO" id="GO:0003677">
    <property type="term" value="F:DNA binding"/>
    <property type="evidence" value="ECO:0007669"/>
    <property type="project" value="InterPro"/>
</dbReference>